<feature type="non-terminal residue" evidence="4">
    <location>
        <position position="1"/>
    </location>
</feature>
<evidence type="ECO:0000313" key="4">
    <source>
        <dbReference type="EMBL" id="ETJ31221.1"/>
    </source>
</evidence>
<dbReference type="PANTHER" id="PTHR11632">
    <property type="entry name" value="SUCCINATE DEHYDROGENASE 2 FLAVOPROTEIN SUBUNIT"/>
    <property type="match status" value="1"/>
</dbReference>
<dbReference type="SUPFAM" id="SSF51905">
    <property type="entry name" value="FAD/NAD(P)-binding domain"/>
    <property type="match status" value="1"/>
</dbReference>
<keyword evidence="2" id="KW-0560">Oxidoreductase</keyword>
<evidence type="ECO:0000256" key="1">
    <source>
        <dbReference type="ARBA" id="ARBA00022630"/>
    </source>
</evidence>
<dbReference type="GO" id="GO:0050660">
    <property type="term" value="F:flavin adenine dinucleotide binding"/>
    <property type="evidence" value="ECO:0007669"/>
    <property type="project" value="TreeGrafter"/>
</dbReference>
<feature type="domain" description="FAD-dependent oxidoreductase 2 FAD-binding" evidence="3">
    <location>
        <begin position="2"/>
        <end position="89"/>
    </location>
</feature>
<accession>W1XM42</accession>
<dbReference type="GO" id="GO:0009055">
    <property type="term" value="F:electron transfer activity"/>
    <property type="evidence" value="ECO:0007669"/>
    <property type="project" value="TreeGrafter"/>
</dbReference>
<dbReference type="GO" id="GO:0000104">
    <property type="term" value="F:succinate dehydrogenase activity"/>
    <property type="evidence" value="ECO:0007669"/>
    <property type="project" value="TreeGrafter"/>
</dbReference>
<sequence length="94" mass="10249">HFLQEWYLLDLVKSAEGHVGGAVVWNMKEGRVEQIKAKAIILSTGGAGRIFWTRTTNPFLSTGDGMAAAFRAGNGLKDMEMIQFHPTGLGRTVS</sequence>
<keyword evidence="1" id="KW-0285">Flavoprotein</keyword>
<organism evidence="4">
    <name type="scientific">human gut metagenome</name>
    <dbReference type="NCBI Taxonomy" id="408170"/>
    <lineage>
        <taxon>unclassified sequences</taxon>
        <taxon>metagenomes</taxon>
        <taxon>organismal metagenomes</taxon>
    </lineage>
</organism>
<dbReference type="InterPro" id="IPR003953">
    <property type="entry name" value="FAD-dep_OxRdtase_2_FAD-bd"/>
</dbReference>
<dbReference type="InterPro" id="IPR030664">
    <property type="entry name" value="SdhA/FrdA/AprA"/>
</dbReference>
<protein>
    <submittedName>
        <fullName evidence="4">Succinate dehydrogenase or fumarate reductase, flavoprotein subunit</fullName>
    </submittedName>
</protein>
<name>W1XM42_9ZZZZ</name>
<dbReference type="GO" id="GO:0009061">
    <property type="term" value="P:anaerobic respiration"/>
    <property type="evidence" value="ECO:0007669"/>
    <property type="project" value="TreeGrafter"/>
</dbReference>
<reference evidence="4" key="1">
    <citation type="submission" date="2013-12" db="EMBL/GenBank/DDBJ databases">
        <title>A Varibaculum cambriense genome reconstructed from a premature infant gut community with otherwise low bacterial novelty that shifts toward anaerobic metabolism during the third week of life.</title>
        <authorList>
            <person name="Brown C.T."/>
            <person name="Sharon I."/>
            <person name="Thomas B.C."/>
            <person name="Castelle C.J."/>
            <person name="Morowitz M.J."/>
            <person name="Banfield J.F."/>
        </authorList>
    </citation>
    <scope>NUCLEOTIDE SEQUENCE</scope>
</reference>
<dbReference type="Gene3D" id="3.50.50.60">
    <property type="entry name" value="FAD/NAD(P)-binding domain"/>
    <property type="match status" value="1"/>
</dbReference>
<dbReference type="EMBL" id="AZMM01014276">
    <property type="protein sequence ID" value="ETJ31221.1"/>
    <property type="molecule type" value="Genomic_DNA"/>
</dbReference>
<dbReference type="GO" id="GO:0005886">
    <property type="term" value="C:plasma membrane"/>
    <property type="evidence" value="ECO:0007669"/>
    <property type="project" value="TreeGrafter"/>
</dbReference>
<evidence type="ECO:0000256" key="2">
    <source>
        <dbReference type="ARBA" id="ARBA00023002"/>
    </source>
</evidence>
<evidence type="ECO:0000259" key="3">
    <source>
        <dbReference type="Pfam" id="PF00890"/>
    </source>
</evidence>
<dbReference type="InterPro" id="IPR036188">
    <property type="entry name" value="FAD/NAD-bd_sf"/>
</dbReference>
<comment type="caution">
    <text evidence="4">The sequence shown here is derived from an EMBL/GenBank/DDBJ whole genome shotgun (WGS) entry which is preliminary data.</text>
</comment>
<dbReference type="Pfam" id="PF00890">
    <property type="entry name" value="FAD_binding_2"/>
    <property type="match status" value="1"/>
</dbReference>
<proteinExistence type="predicted"/>
<dbReference type="AlphaFoldDB" id="W1XM42"/>
<dbReference type="PANTHER" id="PTHR11632:SF51">
    <property type="entry name" value="SUCCINATE DEHYDROGENASE [UBIQUINONE] FLAVOPROTEIN SUBUNIT, MITOCHONDRIAL"/>
    <property type="match status" value="1"/>
</dbReference>
<gene>
    <name evidence="4" type="ORF">Q604_UNBC14276G0002</name>
</gene>